<feature type="chain" id="PRO_5015681549" description="Lipoprotein" evidence="1">
    <location>
        <begin position="22"/>
        <end position="82"/>
    </location>
</feature>
<evidence type="ECO:0000256" key="1">
    <source>
        <dbReference type="SAM" id="SignalP"/>
    </source>
</evidence>
<proteinExistence type="predicted"/>
<accession>A0A2U2DWJ3</accession>
<gene>
    <name evidence="2" type="ORF">DEM27_00230</name>
</gene>
<name>A0A2U2DWJ3_9HYPH</name>
<dbReference type="PROSITE" id="PS51257">
    <property type="entry name" value="PROKAR_LIPOPROTEIN"/>
    <property type="match status" value="1"/>
</dbReference>
<evidence type="ECO:0000313" key="2">
    <source>
        <dbReference type="EMBL" id="PWE57676.1"/>
    </source>
</evidence>
<dbReference type="EMBL" id="QFBC01000001">
    <property type="protein sequence ID" value="PWE57676.1"/>
    <property type="molecule type" value="Genomic_DNA"/>
</dbReference>
<keyword evidence="3" id="KW-1185">Reference proteome</keyword>
<dbReference type="AlphaFoldDB" id="A0A2U2DWJ3"/>
<protein>
    <recommendedName>
        <fullName evidence="4">Lipoprotein</fullName>
    </recommendedName>
</protein>
<reference evidence="2 3" key="1">
    <citation type="submission" date="2018-05" db="EMBL/GenBank/DDBJ databases">
        <title>The draft genome of strain NS-104.</title>
        <authorList>
            <person name="Hang P."/>
            <person name="Jiang J."/>
        </authorList>
    </citation>
    <scope>NUCLEOTIDE SEQUENCE [LARGE SCALE GENOMIC DNA]</scope>
    <source>
        <strain evidence="2 3">NS-104</strain>
    </source>
</reference>
<dbReference type="OrthoDB" id="8283288at2"/>
<dbReference type="Proteomes" id="UP000245252">
    <property type="component" value="Unassembled WGS sequence"/>
</dbReference>
<dbReference type="RefSeq" id="WP_109456193.1">
    <property type="nucleotide sequence ID" value="NZ_QFBC01000001.1"/>
</dbReference>
<keyword evidence="1" id="KW-0732">Signal</keyword>
<feature type="signal peptide" evidence="1">
    <location>
        <begin position="1"/>
        <end position="21"/>
    </location>
</feature>
<sequence length="82" mass="8526">MHQVINRTVLALILTYVSMGAACGTTAPASVPGLRRVVGTDLIGAHGATPADQRKINRTVVGICAAKVWTADECGRHGEATQ</sequence>
<evidence type="ECO:0000313" key="3">
    <source>
        <dbReference type="Proteomes" id="UP000245252"/>
    </source>
</evidence>
<evidence type="ECO:0008006" key="4">
    <source>
        <dbReference type="Google" id="ProtNLM"/>
    </source>
</evidence>
<organism evidence="2 3">
    <name type="scientific">Metarhizobium album</name>
    <dbReference type="NCBI Taxonomy" id="2182425"/>
    <lineage>
        <taxon>Bacteria</taxon>
        <taxon>Pseudomonadati</taxon>
        <taxon>Pseudomonadota</taxon>
        <taxon>Alphaproteobacteria</taxon>
        <taxon>Hyphomicrobiales</taxon>
        <taxon>Rhizobiaceae</taxon>
        <taxon>Metarhizobium</taxon>
    </lineage>
</organism>
<comment type="caution">
    <text evidence="2">The sequence shown here is derived from an EMBL/GenBank/DDBJ whole genome shotgun (WGS) entry which is preliminary data.</text>
</comment>